<reference evidence="1 2" key="1">
    <citation type="submission" date="2016-11" db="EMBL/GenBank/DDBJ databases">
        <authorList>
            <person name="Jaros S."/>
            <person name="Januszkiewicz K."/>
            <person name="Wedrychowicz H."/>
        </authorList>
    </citation>
    <scope>NUCLEOTIDE SEQUENCE [LARGE SCALE GENOMIC DNA]</scope>
    <source>
        <strain evidence="1 2">GAS499</strain>
    </source>
</reference>
<dbReference type="Pfam" id="PF10098">
    <property type="entry name" value="DUF2336"/>
    <property type="match status" value="1"/>
</dbReference>
<dbReference type="OrthoDB" id="8433768at2"/>
<sequence>MSFLQELDIAVSRGTAESRERALWYATDVLITGSYTDDEIWMFGEIIGRLEQDIEVAARAQLAKRLARADNAPVNIIKKLAFDDSIDVAGPVLRQSERLDARALVANARSKSQQHLLAISKRKSLVEEVTDVLVTRGNREVVNSVATNNGARFSDFGILHMIKRSEGDSILIEHLGRRKDIPRHLFQQLIAKASENTRKKIERERPEVASLVTDVTGALHSKFGPASKSYFDAKRLVARLHQDGNLNEDKIFEFAQAHRFEEATVGLSLLCSLPVDVAERALIDKNRDVLLILAKALKFSWETTMSLLFLGAPDHRITSHALDDLKREYAGLNVETSQSILRLYLSRKHAAALDCGERRLPQLHAQ</sequence>
<dbReference type="RefSeq" id="WP_079541375.1">
    <property type="nucleotide sequence ID" value="NZ_LT670844.1"/>
</dbReference>
<dbReference type="EMBL" id="LT670844">
    <property type="protein sequence ID" value="SHK87289.1"/>
    <property type="molecule type" value="Genomic_DNA"/>
</dbReference>
<dbReference type="AlphaFoldDB" id="A0A1M6W0T4"/>
<protein>
    <submittedName>
        <fullName evidence="1">Uncharacterized conserved protein, DUF2336 family</fullName>
    </submittedName>
</protein>
<gene>
    <name evidence="1" type="ORF">SAMN05444159_4413</name>
</gene>
<evidence type="ECO:0000313" key="1">
    <source>
        <dbReference type="EMBL" id="SHK87289.1"/>
    </source>
</evidence>
<dbReference type="Proteomes" id="UP000189935">
    <property type="component" value="Chromosome I"/>
</dbReference>
<proteinExistence type="predicted"/>
<accession>A0A1M6W0T4</accession>
<name>A0A1M6W0T4_9BRAD</name>
<dbReference type="InterPro" id="IPR019285">
    <property type="entry name" value="DUF2336"/>
</dbReference>
<evidence type="ECO:0000313" key="2">
    <source>
        <dbReference type="Proteomes" id="UP000189935"/>
    </source>
</evidence>
<organism evidence="1 2">
    <name type="scientific">Bradyrhizobium lablabi</name>
    <dbReference type="NCBI Taxonomy" id="722472"/>
    <lineage>
        <taxon>Bacteria</taxon>
        <taxon>Pseudomonadati</taxon>
        <taxon>Pseudomonadota</taxon>
        <taxon>Alphaproteobacteria</taxon>
        <taxon>Hyphomicrobiales</taxon>
        <taxon>Nitrobacteraceae</taxon>
        <taxon>Bradyrhizobium</taxon>
    </lineage>
</organism>